<dbReference type="Proteomes" id="UP000016517">
    <property type="component" value="Unassembled WGS sequence"/>
</dbReference>
<protein>
    <submittedName>
        <fullName evidence="1">Uncharacterized protein</fullName>
    </submittedName>
</protein>
<dbReference type="EMBL" id="AVST01000063">
    <property type="protein sequence ID" value="ERH69057.1"/>
    <property type="molecule type" value="Genomic_DNA"/>
</dbReference>
<accession>A0AAV3JYV6</accession>
<comment type="caution">
    <text evidence="1">The sequence shown here is derived from an EMBL/GenBank/DDBJ whole genome shotgun (WGS) entry which is preliminary data.</text>
</comment>
<gene>
    <name evidence="1" type="ORF">N173_17295</name>
</gene>
<dbReference type="AlphaFoldDB" id="A0AAV3JYV6"/>
<name>A0AAV3JYV6_ACIBA</name>
<organism evidence="1 2">
    <name type="scientific">Acinetobacter baumannii EGD-HP18</name>
    <dbReference type="NCBI Taxonomy" id="1358412"/>
    <lineage>
        <taxon>Bacteria</taxon>
        <taxon>Pseudomonadati</taxon>
        <taxon>Pseudomonadota</taxon>
        <taxon>Gammaproteobacteria</taxon>
        <taxon>Moraxellales</taxon>
        <taxon>Moraxellaceae</taxon>
        <taxon>Acinetobacter</taxon>
        <taxon>Acinetobacter calcoaceticus/baumannii complex</taxon>
    </lineage>
</organism>
<evidence type="ECO:0000313" key="1">
    <source>
        <dbReference type="EMBL" id="ERH69057.1"/>
    </source>
</evidence>
<sequence length="62" mass="7733">MTKRQILQRLFLRFLMNNTFYKKEFVEIWALFIGHKNNFNNLENFEAIHSFFIRDWLCCTKI</sequence>
<reference evidence="1 2" key="1">
    <citation type="submission" date="2013-08" db="EMBL/GenBank/DDBJ databases">
        <title>Study of Ammonical-Nitrogen removal by Nitrification Denitrification process using lab isolates.</title>
        <authorList>
            <person name="Khardenavis A.A."/>
            <person name="Pal R.R."/>
            <person name="Kapley A."/>
            <person name="Qureshi A."/>
            <person name="Purohit H.J."/>
        </authorList>
    </citation>
    <scope>NUCLEOTIDE SEQUENCE [LARGE SCALE GENOMIC DNA]</scope>
    <source>
        <strain evidence="1 2">EGD-HP18</strain>
    </source>
</reference>
<evidence type="ECO:0000313" key="2">
    <source>
        <dbReference type="Proteomes" id="UP000016517"/>
    </source>
</evidence>
<proteinExistence type="predicted"/>